<dbReference type="PANTHER" id="PTHR45650">
    <property type="entry name" value="GDSL-LIKE LIPASE/ACYLHYDROLASE-RELATED"/>
    <property type="match status" value="1"/>
</dbReference>
<dbReference type="AlphaFoldDB" id="A0A7J7P8B1"/>
<dbReference type="OrthoDB" id="1600564at2759"/>
<dbReference type="InterPro" id="IPR001087">
    <property type="entry name" value="GDSL"/>
</dbReference>
<evidence type="ECO:0000256" key="4">
    <source>
        <dbReference type="ARBA" id="ARBA00022729"/>
    </source>
</evidence>
<dbReference type="InterPro" id="IPR036514">
    <property type="entry name" value="SGNH_hydro_sf"/>
</dbReference>
<dbReference type="PROSITE" id="PS01098">
    <property type="entry name" value="LIPASE_GDSL_SER"/>
    <property type="match status" value="1"/>
</dbReference>
<accession>A0A7J7P8B1</accession>
<keyword evidence="6" id="KW-0442">Lipid degradation</keyword>
<evidence type="ECO:0000256" key="5">
    <source>
        <dbReference type="ARBA" id="ARBA00022801"/>
    </source>
</evidence>
<comment type="caution">
    <text evidence="8">The sequence shown here is derived from an EMBL/GenBank/DDBJ whole genome shotgun (WGS) entry which is preliminary data.</text>
</comment>
<dbReference type="GO" id="GO:0016042">
    <property type="term" value="P:lipid catabolic process"/>
    <property type="evidence" value="ECO:0007669"/>
    <property type="project" value="UniProtKB-KW"/>
</dbReference>
<dbReference type="Pfam" id="PF00657">
    <property type="entry name" value="Lipase_GDSL"/>
    <property type="match status" value="1"/>
</dbReference>
<evidence type="ECO:0000256" key="1">
    <source>
        <dbReference type="ARBA" id="ARBA00004613"/>
    </source>
</evidence>
<comment type="subcellular location">
    <subcellularLocation>
        <location evidence="1">Secreted</location>
    </subcellularLocation>
</comment>
<keyword evidence="3" id="KW-0964">Secreted</keyword>
<keyword evidence="9" id="KW-1185">Reference proteome</keyword>
<dbReference type="InterPro" id="IPR008265">
    <property type="entry name" value="Lipase_GDSL_AS"/>
</dbReference>
<evidence type="ECO:0000313" key="9">
    <source>
        <dbReference type="Proteomes" id="UP000541444"/>
    </source>
</evidence>
<protein>
    <recommendedName>
        <fullName evidence="10">GDSL esterase/lipase</fullName>
    </recommendedName>
</protein>
<gene>
    <name evidence="8" type="ORF">GIB67_036485</name>
</gene>
<evidence type="ECO:0000256" key="2">
    <source>
        <dbReference type="ARBA" id="ARBA00008668"/>
    </source>
</evidence>
<dbReference type="GO" id="GO:0016298">
    <property type="term" value="F:lipase activity"/>
    <property type="evidence" value="ECO:0007669"/>
    <property type="project" value="InterPro"/>
</dbReference>
<keyword evidence="7" id="KW-0443">Lipid metabolism</keyword>
<name>A0A7J7P8B1_9MAGN</name>
<proteinExistence type="inferred from homology"/>
<evidence type="ECO:0000256" key="6">
    <source>
        <dbReference type="ARBA" id="ARBA00022963"/>
    </source>
</evidence>
<dbReference type="GO" id="GO:0005576">
    <property type="term" value="C:extracellular region"/>
    <property type="evidence" value="ECO:0007669"/>
    <property type="project" value="UniProtKB-SubCell"/>
</dbReference>
<keyword evidence="4" id="KW-0732">Signal</keyword>
<evidence type="ECO:0000256" key="3">
    <source>
        <dbReference type="ARBA" id="ARBA00022525"/>
    </source>
</evidence>
<evidence type="ECO:0000256" key="7">
    <source>
        <dbReference type="ARBA" id="ARBA00023098"/>
    </source>
</evidence>
<dbReference type="Proteomes" id="UP000541444">
    <property type="component" value="Unassembled WGS sequence"/>
</dbReference>
<comment type="similarity">
    <text evidence="2">Belongs to the 'GDSL' lipolytic enzyme family.</text>
</comment>
<dbReference type="InterPro" id="IPR051238">
    <property type="entry name" value="GDSL_esterase/lipase"/>
</dbReference>
<evidence type="ECO:0008006" key="10">
    <source>
        <dbReference type="Google" id="ProtNLM"/>
    </source>
</evidence>
<reference evidence="8 9" key="1">
    <citation type="journal article" date="2020" name="IScience">
        <title>Genome Sequencing of the Endangered Kingdonia uniflora (Circaeasteraceae, Ranunculales) Reveals Potential Mechanisms of Evolutionary Specialization.</title>
        <authorList>
            <person name="Sun Y."/>
            <person name="Deng T."/>
            <person name="Zhang A."/>
            <person name="Moore M.J."/>
            <person name="Landis J.B."/>
            <person name="Lin N."/>
            <person name="Zhang H."/>
            <person name="Zhang X."/>
            <person name="Huang J."/>
            <person name="Zhang X."/>
            <person name="Sun H."/>
            <person name="Wang H."/>
        </authorList>
    </citation>
    <scope>NUCLEOTIDE SEQUENCE [LARGE SCALE GENOMIC DNA]</scope>
    <source>
        <strain evidence="8">TB1705</strain>
        <tissue evidence="8">Leaf</tissue>
    </source>
</reference>
<keyword evidence="5" id="KW-0378">Hydrolase</keyword>
<dbReference type="Gene3D" id="3.40.50.1110">
    <property type="entry name" value="SGNH hydrolase"/>
    <property type="match status" value="1"/>
</dbReference>
<sequence>MTGQYRNLYKPRYKPLKFSEGKMGKVSVVSLLSCLLLLRLNCVKSNTPLAPALYVFGDSLVDGGNNNYLQSYAKANYPPYGKSFWNGQASGRFTNGKTPTDYIAEFLKLPWPPAILSLSDEWRKKTITGVNYASAGCGIIPETGVQLGCMNFDKQIDLFTRTVNNDLPNQYKTSKELSDHLAKSIFVVIIGSNDYLNYYLMAPMKSKHITSKAFATSLIGELSNRLEVNNFRD</sequence>
<dbReference type="EMBL" id="JACGCM010000188">
    <property type="protein sequence ID" value="KAF6175394.1"/>
    <property type="molecule type" value="Genomic_DNA"/>
</dbReference>
<organism evidence="8 9">
    <name type="scientific">Kingdonia uniflora</name>
    <dbReference type="NCBI Taxonomy" id="39325"/>
    <lineage>
        <taxon>Eukaryota</taxon>
        <taxon>Viridiplantae</taxon>
        <taxon>Streptophyta</taxon>
        <taxon>Embryophyta</taxon>
        <taxon>Tracheophyta</taxon>
        <taxon>Spermatophyta</taxon>
        <taxon>Magnoliopsida</taxon>
        <taxon>Ranunculales</taxon>
        <taxon>Circaeasteraceae</taxon>
        <taxon>Kingdonia</taxon>
    </lineage>
</organism>
<dbReference type="PANTHER" id="PTHR45650:SF14">
    <property type="entry name" value="GDSL ESTERASE_LIPASE 7-LIKE"/>
    <property type="match status" value="1"/>
</dbReference>
<evidence type="ECO:0000313" key="8">
    <source>
        <dbReference type="EMBL" id="KAF6175394.1"/>
    </source>
</evidence>